<evidence type="ECO:0000313" key="13">
    <source>
        <dbReference type="EMBL" id="ORL64073.1"/>
    </source>
</evidence>
<comment type="subcellular location">
    <subcellularLocation>
        <location evidence="1">Cell inner membrane</location>
        <topology evidence="1">Single-pass membrane protein</topology>
    </subcellularLocation>
</comment>
<evidence type="ECO:0000256" key="8">
    <source>
        <dbReference type="ARBA" id="ARBA00022989"/>
    </source>
</evidence>
<dbReference type="RefSeq" id="WP_084856738.1">
    <property type="nucleotide sequence ID" value="NZ_JAOTEI010000014.1"/>
</dbReference>
<keyword evidence="9 10" id="KW-0472">Membrane</keyword>
<dbReference type="NCBIfam" id="TIGR01709">
    <property type="entry name" value="typeII_sec_gspL"/>
    <property type="match status" value="1"/>
</dbReference>
<name>A0A1X0ZWL3_PSEPU</name>
<evidence type="ECO:0000256" key="5">
    <source>
        <dbReference type="ARBA" id="ARBA00022519"/>
    </source>
</evidence>
<dbReference type="SUPFAM" id="SSF53067">
    <property type="entry name" value="Actin-like ATPase domain"/>
    <property type="match status" value="1"/>
</dbReference>
<reference evidence="13 14" key="1">
    <citation type="submission" date="2017-04" db="EMBL/GenBank/DDBJ databases">
        <title>Presence of VIM-2 positive Pseudomonas species in chickens and their surrounding environment.</title>
        <authorList>
            <person name="Zhang R."/>
        </authorList>
    </citation>
    <scope>NUCLEOTIDE SEQUENCE [LARGE SCALE GENOMIC DNA]</scope>
    <source>
        <strain evidence="13 14">DZ-C18</strain>
    </source>
</reference>
<dbReference type="AlphaFoldDB" id="A0A1X0ZWL3"/>
<keyword evidence="8 10" id="KW-1133">Transmembrane helix</keyword>
<protein>
    <submittedName>
        <fullName evidence="13">Type II secretion system protein GspL</fullName>
    </submittedName>
</protein>
<keyword evidence="3" id="KW-0813">Transport</keyword>
<dbReference type="InterPro" id="IPR025691">
    <property type="entry name" value="GspL_pp_dom"/>
</dbReference>
<feature type="domain" description="GspL periplasmic" evidence="12">
    <location>
        <begin position="225"/>
        <end position="339"/>
    </location>
</feature>
<comment type="similarity">
    <text evidence="2">Belongs to the GSP L family.</text>
</comment>
<evidence type="ECO:0000256" key="10">
    <source>
        <dbReference type="SAM" id="Phobius"/>
    </source>
</evidence>
<proteinExistence type="inferred from homology"/>
<sequence length="368" mass="41901">MKREWRRSAPARPWLLLRPGQADAPWDWLLVDGDTPLRQGQGEPPAEPHARVALVVPGEACSHFQVPAPAGLRREEWPLLLEDQLLQDPQSLACANLARLAGQVRLVVVARQQLEAWQAQCATWGLPLERCWAEFQLLPAPTTGTAWQWRKLTDMRLFRGVLEDGREHWLAWPQTLGEAPRSPWAGLPMEVMEGAWPTHLANLDALPGLFAQQRTQTWRRPQLPRVHLRLMLACLLLCTLWAGLWTHQQWRQAQLWRAQVHAVVGQQASPRQAAQALKRLQGAETERQLRLRQLEDLQTRLQAWLREQPAWRLQAVRFDGRRWHLRMEGDGAAPPWDAMASGAGVRVEVQGDGQAGQWHVVFDLGDAT</sequence>
<organism evidence="13 14">
    <name type="scientific">Pseudomonas putida</name>
    <name type="common">Arthrobacter siderocapsulatus</name>
    <dbReference type="NCBI Taxonomy" id="303"/>
    <lineage>
        <taxon>Bacteria</taxon>
        <taxon>Pseudomonadati</taxon>
        <taxon>Pseudomonadota</taxon>
        <taxon>Gammaproteobacteria</taxon>
        <taxon>Pseudomonadales</taxon>
        <taxon>Pseudomonadaceae</taxon>
        <taxon>Pseudomonas</taxon>
    </lineage>
</organism>
<keyword evidence="7" id="KW-0653">Protein transport</keyword>
<evidence type="ECO:0000256" key="1">
    <source>
        <dbReference type="ARBA" id="ARBA00004377"/>
    </source>
</evidence>
<keyword evidence="5" id="KW-0997">Cell inner membrane</keyword>
<evidence type="ECO:0000256" key="7">
    <source>
        <dbReference type="ARBA" id="ARBA00022927"/>
    </source>
</evidence>
<dbReference type="InterPro" id="IPR007812">
    <property type="entry name" value="T2SS_protein-GspL"/>
</dbReference>
<dbReference type="GO" id="GO:0015628">
    <property type="term" value="P:protein secretion by the type II secretion system"/>
    <property type="evidence" value="ECO:0007669"/>
    <property type="project" value="InterPro"/>
</dbReference>
<dbReference type="GO" id="GO:0015627">
    <property type="term" value="C:type II protein secretion system complex"/>
    <property type="evidence" value="ECO:0007669"/>
    <property type="project" value="InterPro"/>
</dbReference>
<evidence type="ECO:0000259" key="12">
    <source>
        <dbReference type="Pfam" id="PF12693"/>
    </source>
</evidence>
<dbReference type="Pfam" id="PF05134">
    <property type="entry name" value="T2SSL"/>
    <property type="match status" value="1"/>
</dbReference>
<dbReference type="GO" id="GO:0009276">
    <property type="term" value="C:Gram-negative-bacterium-type cell wall"/>
    <property type="evidence" value="ECO:0007669"/>
    <property type="project" value="InterPro"/>
</dbReference>
<evidence type="ECO:0000259" key="11">
    <source>
        <dbReference type="Pfam" id="PF05134"/>
    </source>
</evidence>
<dbReference type="InterPro" id="IPR043129">
    <property type="entry name" value="ATPase_NBD"/>
</dbReference>
<dbReference type="OrthoDB" id="6149796at2"/>
<dbReference type="EMBL" id="NBWC01000015">
    <property type="protein sequence ID" value="ORL64073.1"/>
    <property type="molecule type" value="Genomic_DNA"/>
</dbReference>
<comment type="caution">
    <text evidence="13">The sequence shown here is derived from an EMBL/GenBank/DDBJ whole genome shotgun (WGS) entry which is preliminary data.</text>
</comment>
<dbReference type="Proteomes" id="UP000193675">
    <property type="component" value="Unassembled WGS sequence"/>
</dbReference>
<evidence type="ECO:0000256" key="4">
    <source>
        <dbReference type="ARBA" id="ARBA00022475"/>
    </source>
</evidence>
<gene>
    <name evidence="13" type="ORF">B7H17_13340</name>
</gene>
<feature type="transmembrane region" description="Helical" evidence="10">
    <location>
        <begin position="226"/>
        <end position="245"/>
    </location>
</feature>
<accession>A0A1X0ZWL3</accession>
<evidence type="ECO:0000256" key="2">
    <source>
        <dbReference type="ARBA" id="ARBA00005318"/>
    </source>
</evidence>
<keyword evidence="6 10" id="KW-0812">Transmembrane</keyword>
<dbReference type="Pfam" id="PF12693">
    <property type="entry name" value="GspL_C"/>
    <property type="match status" value="1"/>
</dbReference>
<dbReference type="GO" id="GO:0005886">
    <property type="term" value="C:plasma membrane"/>
    <property type="evidence" value="ECO:0007669"/>
    <property type="project" value="UniProtKB-SubCell"/>
</dbReference>
<feature type="domain" description="GspL cytoplasmic actin-ATPase-like" evidence="11">
    <location>
        <begin position="51"/>
        <end position="167"/>
    </location>
</feature>
<keyword evidence="4" id="KW-1003">Cell membrane</keyword>
<dbReference type="InterPro" id="IPR024230">
    <property type="entry name" value="GspL_cyto_dom"/>
</dbReference>
<dbReference type="Gene3D" id="3.30.420.380">
    <property type="match status" value="1"/>
</dbReference>
<evidence type="ECO:0000256" key="3">
    <source>
        <dbReference type="ARBA" id="ARBA00022448"/>
    </source>
</evidence>
<evidence type="ECO:0000313" key="14">
    <source>
        <dbReference type="Proteomes" id="UP000193675"/>
    </source>
</evidence>
<evidence type="ECO:0000256" key="6">
    <source>
        <dbReference type="ARBA" id="ARBA00022692"/>
    </source>
</evidence>
<evidence type="ECO:0000256" key="9">
    <source>
        <dbReference type="ARBA" id="ARBA00023136"/>
    </source>
</evidence>